<dbReference type="AlphaFoldDB" id="A0A182IH92"/>
<organism evidence="2 3">
    <name type="scientific">Anopheles arabiensis</name>
    <name type="common">Mosquito</name>
    <dbReference type="NCBI Taxonomy" id="7173"/>
    <lineage>
        <taxon>Eukaryota</taxon>
        <taxon>Metazoa</taxon>
        <taxon>Ecdysozoa</taxon>
        <taxon>Arthropoda</taxon>
        <taxon>Hexapoda</taxon>
        <taxon>Insecta</taxon>
        <taxon>Pterygota</taxon>
        <taxon>Neoptera</taxon>
        <taxon>Endopterygota</taxon>
        <taxon>Diptera</taxon>
        <taxon>Nematocera</taxon>
        <taxon>Culicoidea</taxon>
        <taxon>Culicidae</taxon>
        <taxon>Anophelinae</taxon>
        <taxon>Anopheles</taxon>
    </lineage>
</organism>
<feature type="compositionally biased region" description="Polar residues" evidence="1">
    <location>
        <begin position="30"/>
        <end position="40"/>
    </location>
</feature>
<name>A0A182IH92_ANOAR</name>
<sequence length="82" mass="9614">MPCSTTPQQSVFRCRLNTKTQHRHMDMQHVSPTQHACSRTKSIETRRKQRNPKSLAHTPIQSENGEKQYTKRNPAKRNRTQS</sequence>
<evidence type="ECO:0000313" key="3">
    <source>
        <dbReference type="Proteomes" id="UP000075840"/>
    </source>
</evidence>
<dbReference type="Proteomes" id="UP000075840">
    <property type="component" value="Unassembled WGS sequence"/>
</dbReference>
<keyword evidence="3" id="KW-1185">Reference proteome</keyword>
<reference evidence="2" key="1">
    <citation type="submission" date="2022-08" db="UniProtKB">
        <authorList>
            <consortium name="EnsemblMetazoa"/>
        </authorList>
    </citation>
    <scope>IDENTIFICATION</scope>
    <source>
        <strain evidence="2">Dongola</strain>
    </source>
</reference>
<evidence type="ECO:0000256" key="1">
    <source>
        <dbReference type="SAM" id="MobiDB-lite"/>
    </source>
</evidence>
<accession>A0A182IH92</accession>
<proteinExistence type="predicted"/>
<evidence type="ECO:0000313" key="2">
    <source>
        <dbReference type="EnsemblMetazoa" id="AARA014826-PA"/>
    </source>
</evidence>
<protein>
    <submittedName>
        <fullName evidence="2">Uncharacterized protein</fullName>
    </submittedName>
</protein>
<dbReference type="EnsemblMetazoa" id="AARA014826-RA">
    <property type="protein sequence ID" value="AARA014826-PA"/>
    <property type="gene ID" value="AARA014826"/>
</dbReference>
<dbReference type="VEuPathDB" id="VectorBase:AARA014826"/>
<dbReference type="EMBL" id="APCN01002618">
    <property type="status" value="NOT_ANNOTATED_CDS"/>
    <property type="molecule type" value="Genomic_DNA"/>
</dbReference>
<feature type="region of interest" description="Disordered" evidence="1">
    <location>
        <begin position="19"/>
        <end position="82"/>
    </location>
</feature>
<feature type="compositionally biased region" description="Basic residues" evidence="1">
    <location>
        <begin position="73"/>
        <end position="82"/>
    </location>
</feature>